<sequence length="211" mass="22347">MRKFTAVELVVIAAGLVTTERTPGQTPGEENIPTMATVNSVGSYNTATNFVFNTPGGSNLVPGSAPTAVSKNNSNSQARLYHALQCAYVYGKDGYKGSKPGWSTYITNNYGWRSNDDPPKITTTTSSSAPDGYPVSIGGVTYGGSAPYSYVFLGSNPTMSVLIRSLAHEYSHQWGASDKRDGSPNDAYAIGDYAVNQYLADNGKKCGGLLD</sequence>
<reference evidence="1 2" key="1">
    <citation type="submission" date="2019-02" db="EMBL/GenBank/DDBJ databases">
        <title>WGS of Pseudoxanthomonas species novum from clinical isolates.</title>
        <authorList>
            <person name="Bernier A.-M."/>
            <person name="Bernard K."/>
            <person name="Vachon A."/>
        </authorList>
    </citation>
    <scope>NUCLEOTIDE SEQUENCE [LARGE SCALE GENOMIC DNA]</scope>
    <source>
        <strain evidence="1 2">NML140781</strain>
    </source>
</reference>
<evidence type="ECO:0000313" key="1">
    <source>
        <dbReference type="EMBL" id="TAA36120.1"/>
    </source>
</evidence>
<dbReference type="RefSeq" id="WP_130523655.1">
    <property type="nucleotide sequence ID" value="NZ_SHLZ01000001.1"/>
</dbReference>
<evidence type="ECO:0000313" key="2">
    <source>
        <dbReference type="Proteomes" id="UP000292087"/>
    </source>
</evidence>
<accession>A0A4Q8LVV2</accession>
<dbReference type="AlphaFoldDB" id="A0A4Q8LVV2"/>
<gene>
    <name evidence="1" type="ORF">EA656_10855</name>
</gene>
<dbReference type="EMBL" id="SHMF01000002">
    <property type="protein sequence ID" value="TAA36120.1"/>
    <property type="molecule type" value="Genomic_DNA"/>
</dbReference>
<dbReference type="Proteomes" id="UP000292087">
    <property type="component" value="Unassembled WGS sequence"/>
</dbReference>
<comment type="caution">
    <text evidence="1">The sequence shown here is derived from an EMBL/GenBank/DDBJ whole genome shotgun (WGS) entry which is preliminary data.</text>
</comment>
<protein>
    <submittedName>
        <fullName evidence="1">Uncharacterized protein</fullName>
    </submittedName>
</protein>
<name>A0A4Q8LVV2_9GAMM</name>
<organism evidence="1 2">
    <name type="scientific">Pseudoxanthomonas winnipegensis</name>
    <dbReference type="NCBI Taxonomy" id="2480810"/>
    <lineage>
        <taxon>Bacteria</taxon>
        <taxon>Pseudomonadati</taxon>
        <taxon>Pseudomonadota</taxon>
        <taxon>Gammaproteobacteria</taxon>
        <taxon>Lysobacterales</taxon>
        <taxon>Lysobacteraceae</taxon>
        <taxon>Pseudoxanthomonas</taxon>
    </lineage>
</organism>
<proteinExistence type="predicted"/>